<feature type="region of interest" description="Disordered" evidence="1">
    <location>
        <begin position="1"/>
        <end position="21"/>
    </location>
</feature>
<dbReference type="EMBL" id="BARW01042648">
    <property type="protein sequence ID" value="GAJ16303.1"/>
    <property type="molecule type" value="Genomic_DNA"/>
</dbReference>
<sequence length="57" mass="6181">GVQGVKIEISTDPGGTSDTGNKDNIILLYPQVFYCPDHAAHYCTVTAAWTPDVRKES</sequence>
<proteinExistence type="predicted"/>
<gene>
    <name evidence="2" type="ORF">S12H4_63059</name>
</gene>
<name>X1UFM1_9ZZZZ</name>
<dbReference type="AlphaFoldDB" id="X1UFM1"/>
<reference evidence="2" key="1">
    <citation type="journal article" date="2014" name="Front. Microbiol.">
        <title>High frequency of phylogenetically diverse reductive dehalogenase-homologous genes in deep subseafloor sedimentary metagenomes.</title>
        <authorList>
            <person name="Kawai M."/>
            <person name="Futagami T."/>
            <person name="Toyoda A."/>
            <person name="Takaki Y."/>
            <person name="Nishi S."/>
            <person name="Hori S."/>
            <person name="Arai W."/>
            <person name="Tsubouchi T."/>
            <person name="Morono Y."/>
            <person name="Uchiyama I."/>
            <person name="Ito T."/>
            <person name="Fujiyama A."/>
            <person name="Inagaki F."/>
            <person name="Takami H."/>
        </authorList>
    </citation>
    <scope>NUCLEOTIDE SEQUENCE</scope>
    <source>
        <strain evidence="2">Expedition CK06-06</strain>
    </source>
</reference>
<evidence type="ECO:0000313" key="2">
    <source>
        <dbReference type="EMBL" id="GAJ16303.1"/>
    </source>
</evidence>
<organism evidence="2">
    <name type="scientific">marine sediment metagenome</name>
    <dbReference type="NCBI Taxonomy" id="412755"/>
    <lineage>
        <taxon>unclassified sequences</taxon>
        <taxon>metagenomes</taxon>
        <taxon>ecological metagenomes</taxon>
    </lineage>
</organism>
<feature type="non-terminal residue" evidence="2">
    <location>
        <position position="57"/>
    </location>
</feature>
<comment type="caution">
    <text evidence="2">The sequence shown here is derived from an EMBL/GenBank/DDBJ whole genome shotgun (WGS) entry which is preliminary data.</text>
</comment>
<feature type="non-terminal residue" evidence="2">
    <location>
        <position position="1"/>
    </location>
</feature>
<evidence type="ECO:0000256" key="1">
    <source>
        <dbReference type="SAM" id="MobiDB-lite"/>
    </source>
</evidence>
<accession>X1UFM1</accession>
<protein>
    <submittedName>
        <fullName evidence="2">Uncharacterized protein</fullName>
    </submittedName>
</protein>